<dbReference type="InterPro" id="IPR007554">
    <property type="entry name" value="Glycerophosphate_synth"/>
</dbReference>
<sequence length="392" mass="45913">MYYIVSIILTCISYFVPVNKNLYIAGSWFGRKFSDNPKYFYKYVLDSQEQKTIYWYTRDRLLYNEMRLEGLPVLYGNSIKSIIMHLRASAVFCSCSPKQDLLGVALNNKTIVFNLWHGTPMKKIGFDCISSGVGISTMGLKDNKNALEKLLRQYFYSPLKKFVEKKTYILSPSDEISKILCGAFKKEEQDILSLGYPKLDHLIKTRNSNQNKKAKIFYAPTYRGEYDSECNILVEYGFVIDDIDVWLRGKDYYLEIQLHPANRLPNDFLQKINKTERIQVVSYPDIYEILNQYQYVITDFSSIYFDAISVGIKTIIAPFGLESYLSNDRQLYFSIEELFPYALSKNWPELIKNFETYYNLPEISFVLNRFYKYQDGDSCRRLMLAVEKIIGK</sequence>
<organism evidence="1 2">
    <name type="scientific">Enterobacillus tribolii</name>
    <dbReference type="NCBI Taxonomy" id="1487935"/>
    <lineage>
        <taxon>Bacteria</taxon>
        <taxon>Pseudomonadati</taxon>
        <taxon>Pseudomonadota</taxon>
        <taxon>Gammaproteobacteria</taxon>
        <taxon>Enterobacterales</taxon>
        <taxon>Hafniaceae</taxon>
        <taxon>Enterobacillus</taxon>
    </lineage>
</organism>
<protein>
    <submittedName>
        <fullName evidence="1">CDP-glycerol glycerophosphotransferase</fullName>
    </submittedName>
</protein>
<name>A0A370R2M3_9GAMM</name>
<gene>
    <name evidence="1" type="ORF">C8D90_101122</name>
</gene>
<proteinExistence type="predicted"/>
<evidence type="ECO:0000313" key="1">
    <source>
        <dbReference type="EMBL" id="RDK96691.1"/>
    </source>
</evidence>
<dbReference type="InterPro" id="IPR043149">
    <property type="entry name" value="TagF_N"/>
</dbReference>
<keyword evidence="2" id="KW-1185">Reference proteome</keyword>
<dbReference type="PANTHER" id="PTHR37316:SF3">
    <property type="entry name" value="TEICHOIC ACID GLYCEROL-PHOSPHATE TRANSFERASE"/>
    <property type="match status" value="1"/>
</dbReference>
<dbReference type="Gene3D" id="3.40.50.11820">
    <property type="match status" value="1"/>
</dbReference>
<dbReference type="Proteomes" id="UP000254848">
    <property type="component" value="Unassembled WGS sequence"/>
</dbReference>
<evidence type="ECO:0000313" key="2">
    <source>
        <dbReference type="Proteomes" id="UP000254848"/>
    </source>
</evidence>
<dbReference type="AlphaFoldDB" id="A0A370R2M3"/>
<comment type="caution">
    <text evidence="1">The sequence shown here is derived from an EMBL/GenBank/DDBJ whole genome shotgun (WGS) entry which is preliminary data.</text>
</comment>
<dbReference type="InterPro" id="IPR051612">
    <property type="entry name" value="Teichoic_Acid_Biosynth"/>
</dbReference>
<dbReference type="EMBL" id="QRAP01000001">
    <property type="protein sequence ID" value="RDK96691.1"/>
    <property type="molecule type" value="Genomic_DNA"/>
</dbReference>
<keyword evidence="1" id="KW-0808">Transferase</keyword>
<dbReference type="Pfam" id="PF04464">
    <property type="entry name" value="Glyphos_transf"/>
    <property type="match status" value="1"/>
</dbReference>
<reference evidence="1 2" key="1">
    <citation type="submission" date="2018-07" db="EMBL/GenBank/DDBJ databases">
        <title>Genomic Encyclopedia of Type Strains, Phase IV (KMG-IV): sequencing the most valuable type-strain genomes for metagenomic binning, comparative biology and taxonomic classification.</title>
        <authorList>
            <person name="Goeker M."/>
        </authorList>
    </citation>
    <scope>NUCLEOTIDE SEQUENCE [LARGE SCALE GENOMIC DNA]</scope>
    <source>
        <strain evidence="1 2">DSM 103736</strain>
    </source>
</reference>
<accession>A0A370R2M3</accession>
<dbReference type="PANTHER" id="PTHR37316">
    <property type="entry name" value="TEICHOIC ACID GLYCEROL-PHOSPHATE PRIMASE"/>
    <property type="match status" value="1"/>
</dbReference>
<dbReference type="RefSeq" id="WP_162844333.1">
    <property type="nucleotide sequence ID" value="NZ_QRAP01000001.1"/>
</dbReference>
<dbReference type="GO" id="GO:0016020">
    <property type="term" value="C:membrane"/>
    <property type="evidence" value="ECO:0007669"/>
    <property type="project" value="InterPro"/>
</dbReference>
<dbReference type="GO" id="GO:0047355">
    <property type="term" value="F:CDP-glycerol glycerophosphotransferase activity"/>
    <property type="evidence" value="ECO:0007669"/>
    <property type="project" value="InterPro"/>
</dbReference>